<evidence type="ECO:0008006" key="5">
    <source>
        <dbReference type="Google" id="ProtNLM"/>
    </source>
</evidence>
<proteinExistence type="predicted"/>
<organism evidence="4">
    <name type="scientific">Picocystis salinarum</name>
    <dbReference type="NCBI Taxonomy" id="88271"/>
    <lineage>
        <taxon>Eukaryota</taxon>
        <taxon>Viridiplantae</taxon>
        <taxon>Chlorophyta</taxon>
        <taxon>Picocystophyceae</taxon>
        <taxon>Picocystales</taxon>
        <taxon>Picocystaceae</taxon>
        <taxon>Picocystis</taxon>
    </lineage>
</organism>
<evidence type="ECO:0000256" key="1">
    <source>
        <dbReference type="ARBA" id="ARBA00004586"/>
    </source>
</evidence>
<feature type="region of interest" description="Disordered" evidence="2">
    <location>
        <begin position="766"/>
        <end position="790"/>
    </location>
</feature>
<dbReference type="GO" id="GO:0005789">
    <property type="term" value="C:endoplasmic reticulum membrane"/>
    <property type="evidence" value="ECO:0007669"/>
    <property type="project" value="UniProtKB-SubCell"/>
</dbReference>
<gene>
    <name evidence="4" type="ORF">PSAL00342_LOCUS5658</name>
</gene>
<evidence type="ECO:0000256" key="3">
    <source>
        <dbReference type="SAM" id="SignalP"/>
    </source>
</evidence>
<keyword evidence="3" id="KW-0732">Signal</keyword>
<feature type="compositionally biased region" description="Low complexity" evidence="2">
    <location>
        <begin position="675"/>
        <end position="685"/>
    </location>
</feature>
<feature type="region of interest" description="Disordered" evidence="2">
    <location>
        <begin position="374"/>
        <end position="414"/>
    </location>
</feature>
<protein>
    <recommendedName>
        <fullName evidence="5">SMP-LTD domain-containing protein</fullName>
    </recommendedName>
</protein>
<feature type="compositionally biased region" description="Acidic residues" evidence="2">
    <location>
        <begin position="135"/>
        <end position="149"/>
    </location>
</feature>
<sequence length="790" mass="89258">MAMVVLVAWWYLAPKWETTPSSNTRHWAGDARRLDDDVVEESAEQCLSTTGVKIAWWDEELDQDVQESPETTSLSLQGNKLHVGTAQYVLLGCKVRLAPRAKKRGPWWPRAPILINFPSVHECTSEHTKDVAEQSTEEIADREESDEDKPECRDPAKYPTTCLALFLDTPNRKERWYTHLRLASGQVPRAFAVEEEFLGFSGCMWGQSSTYALKSRKRLSGGEENQKQDGSSGEVEDHAASNAPEVGDLQANIQKGATWVDVEDKFANDAETALNLMLARLYFDATRSQKCRSVMRAKMQRKLSRLAMPDWLAPLRVVDLRFPRVPPRFTQVKVIHRVNGNDRKMGVDAFDDGEPTWRLGAWVEAEPGTVVTVETSVDWRRSSKEKKEGSTRSDSSVKGTGSEEPKKKSSGRGAWTDSFAASLHRISLRLELQVGALQGPMEIWVPNPPCDGLFWRFSEQPHLELEAHPKLGSLRLFGRKKLAQKVSAWIAKRLEKEMGKAIVAPGAAAVRVPALVGVDRIEDMDWLDSDKEEEEGEAEEASATPKPRMFARSSGTKSGSVKAAVPKLKMEKKARRKRRGSAEGESIFLAEQWQGKYKPKKGKEERGGKSPTCRRKKTWEEIEEEQEKNEVQEWMKREESMRGMHEWGNGIPVMEGEVESCSSDDCLQYEEIKAATSSATSQSSSGEMDDYYSDDVDDEFVQARDISSEEYKQPRGAGSTENEAIRRFRVRGGFSKMRSNFASLLRRNLSLETHKHRAEELSKVLKKKFGKHSSETGRVSHQEFEHEKEE</sequence>
<reference evidence="4" key="1">
    <citation type="submission" date="2021-01" db="EMBL/GenBank/DDBJ databases">
        <authorList>
            <person name="Corre E."/>
            <person name="Pelletier E."/>
            <person name="Niang G."/>
            <person name="Scheremetjew M."/>
            <person name="Finn R."/>
            <person name="Kale V."/>
            <person name="Holt S."/>
            <person name="Cochrane G."/>
            <person name="Meng A."/>
            <person name="Brown T."/>
            <person name="Cohen L."/>
        </authorList>
    </citation>
    <scope>NUCLEOTIDE SEQUENCE</scope>
    <source>
        <strain evidence="4">CCMP1897</strain>
    </source>
</reference>
<feature type="chain" id="PRO_5031295281" description="SMP-LTD domain-containing protein" evidence="3">
    <location>
        <begin position="19"/>
        <end position="790"/>
    </location>
</feature>
<feature type="compositionally biased region" description="Acidic residues" evidence="2">
    <location>
        <begin position="687"/>
        <end position="696"/>
    </location>
</feature>
<comment type="subcellular location">
    <subcellularLocation>
        <location evidence="1">Endoplasmic reticulum membrane</location>
    </subcellularLocation>
</comment>
<dbReference type="AlphaFoldDB" id="A0A7S3XEV2"/>
<dbReference type="PANTHER" id="PTHR13466">
    <property type="entry name" value="TEX2 PROTEIN-RELATED"/>
    <property type="match status" value="1"/>
</dbReference>
<feature type="region of interest" description="Disordered" evidence="2">
    <location>
        <begin position="675"/>
        <end position="696"/>
    </location>
</feature>
<dbReference type="EMBL" id="HBIS01006258">
    <property type="protein sequence ID" value="CAE0611823.1"/>
    <property type="molecule type" value="Transcribed_RNA"/>
</dbReference>
<feature type="compositionally biased region" description="Acidic residues" evidence="2">
    <location>
        <begin position="527"/>
        <end position="540"/>
    </location>
</feature>
<feature type="region of interest" description="Disordered" evidence="2">
    <location>
        <begin position="527"/>
        <end position="585"/>
    </location>
</feature>
<feature type="region of interest" description="Disordered" evidence="2">
    <location>
        <begin position="217"/>
        <end position="247"/>
    </location>
</feature>
<evidence type="ECO:0000313" key="4">
    <source>
        <dbReference type="EMBL" id="CAE0611823.1"/>
    </source>
</evidence>
<feature type="compositionally biased region" description="Basic and acidic residues" evidence="2">
    <location>
        <begin position="377"/>
        <end position="391"/>
    </location>
</feature>
<name>A0A7S3XEV2_9CHLO</name>
<feature type="region of interest" description="Disordered" evidence="2">
    <location>
        <begin position="597"/>
        <end position="632"/>
    </location>
</feature>
<feature type="compositionally biased region" description="Basic residues" evidence="2">
    <location>
        <begin position="570"/>
        <end position="579"/>
    </location>
</feature>
<evidence type="ECO:0000256" key="2">
    <source>
        <dbReference type="SAM" id="MobiDB-lite"/>
    </source>
</evidence>
<accession>A0A7S3XEV2</accession>
<dbReference type="PANTHER" id="PTHR13466:SF0">
    <property type="entry name" value="SMP-LTD DOMAIN-CONTAINING PROTEIN"/>
    <property type="match status" value="1"/>
</dbReference>
<dbReference type="GO" id="GO:0008289">
    <property type="term" value="F:lipid binding"/>
    <property type="evidence" value="ECO:0007669"/>
    <property type="project" value="TreeGrafter"/>
</dbReference>
<feature type="compositionally biased region" description="Basic and acidic residues" evidence="2">
    <location>
        <begin position="772"/>
        <end position="790"/>
    </location>
</feature>
<feature type="signal peptide" evidence="3">
    <location>
        <begin position="1"/>
        <end position="18"/>
    </location>
</feature>
<feature type="region of interest" description="Disordered" evidence="2">
    <location>
        <begin position="125"/>
        <end position="155"/>
    </location>
</feature>
<feature type="region of interest" description="Disordered" evidence="2">
    <location>
        <begin position="705"/>
        <end position="724"/>
    </location>
</feature>